<name>A0ABN0UNV4_9PSEU</name>
<sequence length="128" mass="14007">MSNVGEPQGTIVARILGGAATVRDVEIAAGNFARWLTEQWKGSAERALAYCVNSLSTAFDGVWDALPERDQQAHLWLFTFLCPQSLNARGEVDFSALDHEAEAYAALVHANGGCGRFAQRIRRVRGEE</sequence>
<keyword evidence="2" id="KW-1185">Reference proteome</keyword>
<organism evidence="1 2">
    <name type="scientific">Saccharothrix mutabilis subsp. mutabilis</name>
    <dbReference type="NCBI Taxonomy" id="66855"/>
    <lineage>
        <taxon>Bacteria</taxon>
        <taxon>Bacillati</taxon>
        <taxon>Actinomycetota</taxon>
        <taxon>Actinomycetes</taxon>
        <taxon>Pseudonocardiales</taxon>
        <taxon>Pseudonocardiaceae</taxon>
        <taxon>Saccharothrix</taxon>
    </lineage>
</organism>
<evidence type="ECO:0000313" key="2">
    <source>
        <dbReference type="Proteomes" id="UP001500416"/>
    </source>
</evidence>
<proteinExistence type="predicted"/>
<accession>A0ABN0UNV4</accession>
<dbReference type="EMBL" id="BAAABU010000025">
    <property type="protein sequence ID" value="GAA0256818.1"/>
    <property type="molecule type" value="Genomic_DNA"/>
</dbReference>
<reference evidence="1 2" key="1">
    <citation type="journal article" date="2019" name="Int. J. Syst. Evol. Microbiol.">
        <title>The Global Catalogue of Microorganisms (GCM) 10K type strain sequencing project: providing services to taxonomists for standard genome sequencing and annotation.</title>
        <authorList>
            <consortium name="The Broad Institute Genomics Platform"/>
            <consortium name="The Broad Institute Genome Sequencing Center for Infectious Disease"/>
            <person name="Wu L."/>
            <person name="Ma J."/>
        </authorList>
    </citation>
    <scope>NUCLEOTIDE SEQUENCE [LARGE SCALE GENOMIC DNA]</scope>
    <source>
        <strain evidence="1 2">JCM 3380</strain>
    </source>
</reference>
<dbReference type="Proteomes" id="UP001500416">
    <property type="component" value="Unassembled WGS sequence"/>
</dbReference>
<dbReference type="RefSeq" id="WP_343938584.1">
    <property type="nucleotide sequence ID" value="NZ_BAAABU010000025.1"/>
</dbReference>
<evidence type="ECO:0000313" key="1">
    <source>
        <dbReference type="EMBL" id="GAA0256818.1"/>
    </source>
</evidence>
<comment type="caution">
    <text evidence="1">The sequence shown here is derived from an EMBL/GenBank/DDBJ whole genome shotgun (WGS) entry which is preliminary data.</text>
</comment>
<protein>
    <submittedName>
        <fullName evidence="1">Uncharacterized protein</fullName>
    </submittedName>
</protein>
<gene>
    <name evidence="1" type="ORF">GCM10010492_67160</name>
</gene>